<dbReference type="InterPro" id="IPR040183">
    <property type="entry name" value="THUMPD1-like"/>
</dbReference>
<evidence type="ECO:0000256" key="1">
    <source>
        <dbReference type="PROSITE-ProRule" id="PRU00529"/>
    </source>
</evidence>
<feature type="compositionally biased region" description="Acidic residues" evidence="2">
    <location>
        <begin position="74"/>
        <end position="93"/>
    </location>
</feature>
<keyword evidence="1" id="KW-0694">RNA-binding</keyword>
<dbReference type="PANTHER" id="PTHR13452">
    <property type="entry name" value="THUMP DOMAIN CONTAINING PROTEIN 1-RELATED"/>
    <property type="match status" value="1"/>
</dbReference>
<feature type="region of interest" description="Disordered" evidence="2">
    <location>
        <begin position="1"/>
        <end position="32"/>
    </location>
</feature>
<accession>A0A067Q451</accession>
<dbReference type="PROSITE" id="PS51165">
    <property type="entry name" value="THUMP"/>
    <property type="match status" value="1"/>
</dbReference>
<dbReference type="Pfam" id="PF02926">
    <property type="entry name" value="THUMP"/>
    <property type="match status" value="1"/>
</dbReference>
<dbReference type="OrthoDB" id="367221at2759"/>
<gene>
    <name evidence="4" type="ORF">JAAARDRAFT_35992</name>
</gene>
<dbReference type="CDD" id="cd11717">
    <property type="entry name" value="THUMP_THUMPD1_like"/>
    <property type="match status" value="1"/>
</dbReference>
<dbReference type="Gene3D" id="3.30.2300.10">
    <property type="entry name" value="THUMP superfamily"/>
    <property type="match status" value="1"/>
</dbReference>
<evidence type="ECO:0000313" key="4">
    <source>
        <dbReference type="EMBL" id="KDQ57361.1"/>
    </source>
</evidence>
<evidence type="ECO:0000259" key="3">
    <source>
        <dbReference type="PROSITE" id="PS51165"/>
    </source>
</evidence>
<dbReference type="GO" id="GO:0006400">
    <property type="term" value="P:tRNA modification"/>
    <property type="evidence" value="ECO:0007669"/>
    <property type="project" value="InterPro"/>
</dbReference>
<dbReference type="SMART" id="SM00981">
    <property type="entry name" value="THUMP"/>
    <property type="match status" value="1"/>
</dbReference>
<dbReference type="HOGENOM" id="CLU_039352_2_3_1"/>
<dbReference type="FunFam" id="3.30.2300.10:FF:000001">
    <property type="entry name" value="THUMP domain-containing protein 1"/>
    <property type="match status" value="1"/>
</dbReference>
<feature type="compositionally biased region" description="Basic and acidic residues" evidence="2">
    <location>
        <begin position="95"/>
        <end position="104"/>
    </location>
</feature>
<proteinExistence type="predicted"/>
<sequence length="300" mass="34157">MSEGNKRKSGSKGGGDRDKRKRYRHDGTPIWGKRTVDGPGVWVTCVRGKEKQVVGELYDVFESLADEMWPSSEELGDVGEDEDDDEGDEELSLEEQVRREVEKMKKPRKAKGSRFANCQTNTSCVVFIGCKSPVDPVALVRKHVENVLRTGITHTRFTQRLTPVSSACVANIPEIKGLCRRVILPFFENRSDKIYTYKIEIRSRHHNTISRDSIIQEVVACIPSQHKVDLSDPDVFVLVELFRSVCGMSVVEDYYQLQKFNVMEIANTKNEEVKFREGDGRVGDIREREKEGEMLVEDSP</sequence>
<evidence type="ECO:0000256" key="2">
    <source>
        <dbReference type="SAM" id="MobiDB-lite"/>
    </source>
</evidence>
<organism evidence="4 5">
    <name type="scientific">Jaapia argillacea MUCL 33604</name>
    <dbReference type="NCBI Taxonomy" id="933084"/>
    <lineage>
        <taxon>Eukaryota</taxon>
        <taxon>Fungi</taxon>
        <taxon>Dikarya</taxon>
        <taxon>Basidiomycota</taxon>
        <taxon>Agaricomycotina</taxon>
        <taxon>Agaricomycetes</taxon>
        <taxon>Agaricomycetidae</taxon>
        <taxon>Jaapiales</taxon>
        <taxon>Jaapiaceae</taxon>
        <taxon>Jaapia</taxon>
    </lineage>
</organism>
<dbReference type="SUPFAM" id="SSF143437">
    <property type="entry name" value="THUMP domain-like"/>
    <property type="match status" value="1"/>
</dbReference>
<dbReference type="STRING" id="933084.A0A067Q451"/>
<dbReference type="InterPro" id="IPR004114">
    <property type="entry name" value="THUMP_dom"/>
</dbReference>
<reference evidence="5" key="1">
    <citation type="journal article" date="2014" name="Proc. Natl. Acad. Sci. U.S.A.">
        <title>Extensive sampling of basidiomycete genomes demonstrates inadequacy of the white-rot/brown-rot paradigm for wood decay fungi.</title>
        <authorList>
            <person name="Riley R."/>
            <person name="Salamov A.A."/>
            <person name="Brown D.W."/>
            <person name="Nagy L.G."/>
            <person name="Floudas D."/>
            <person name="Held B.W."/>
            <person name="Levasseur A."/>
            <person name="Lombard V."/>
            <person name="Morin E."/>
            <person name="Otillar R."/>
            <person name="Lindquist E.A."/>
            <person name="Sun H."/>
            <person name="LaButti K.M."/>
            <person name="Schmutz J."/>
            <person name="Jabbour D."/>
            <person name="Luo H."/>
            <person name="Baker S.E."/>
            <person name="Pisabarro A.G."/>
            <person name="Walton J.D."/>
            <person name="Blanchette R.A."/>
            <person name="Henrissat B."/>
            <person name="Martin F."/>
            <person name="Cullen D."/>
            <person name="Hibbett D.S."/>
            <person name="Grigoriev I.V."/>
        </authorList>
    </citation>
    <scope>NUCLEOTIDE SEQUENCE [LARGE SCALE GENOMIC DNA]</scope>
    <source>
        <strain evidence="5">MUCL 33604</strain>
    </source>
</reference>
<name>A0A067Q451_9AGAM</name>
<evidence type="ECO:0000313" key="5">
    <source>
        <dbReference type="Proteomes" id="UP000027265"/>
    </source>
</evidence>
<dbReference type="GO" id="GO:0003723">
    <property type="term" value="F:RNA binding"/>
    <property type="evidence" value="ECO:0007669"/>
    <property type="project" value="UniProtKB-UniRule"/>
</dbReference>
<dbReference type="PANTHER" id="PTHR13452:SF10">
    <property type="entry name" value="THUMP DOMAIN-CONTAINING PROTEIN 1"/>
    <property type="match status" value="1"/>
</dbReference>
<dbReference type="FunCoup" id="A0A067Q451">
    <property type="interactions" value="602"/>
</dbReference>
<feature type="region of interest" description="Disordered" evidence="2">
    <location>
        <begin position="71"/>
        <end position="105"/>
    </location>
</feature>
<dbReference type="EMBL" id="KL197720">
    <property type="protein sequence ID" value="KDQ57361.1"/>
    <property type="molecule type" value="Genomic_DNA"/>
</dbReference>
<dbReference type="InParanoid" id="A0A067Q451"/>
<feature type="domain" description="THUMP" evidence="3">
    <location>
        <begin position="146"/>
        <end position="252"/>
    </location>
</feature>
<dbReference type="AlphaFoldDB" id="A0A067Q451"/>
<dbReference type="Proteomes" id="UP000027265">
    <property type="component" value="Unassembled WGS sequence"/>
</dbReference>
<keyword evidence="5" id="KW-1185">Reference proteome</keyword>
<protein>
    <recommendedName>
        <fullName evidence="3">THUMP domain-containing protein</fullName>
    </recommendedName>
</protein>